<keyword evidence="3" id="KW-1185">Reference proteome</keyword>
<evidence type="ECO:0000313" key="2">
    <source>
        <dbReference type="EMBL" id="KIM63365.1"/>
    </source>
</evidence>
<dbReference type="EMBL" id="KN822035">
    <property type="protein sequence ID" value="KIM63365.1"/>
    <property type="molecule type" value="Genomic_DNA"/>
</dbReference>
<evidence type="ECO:0000256" key="1">
    <source>
        <dbReference type="SAM" id="MobiDB-lite"/>
    </source>
</evidence>
<dbReference type="HOGENOM" id="CLU_179512_0_0_1"/>
<protein>
    <submittedName>
        <fullName evidence="2">Uncharacterized protein</fullName>
    </submittedName>
</protein>
<accession>A0A0C3DRU3</accession>
<feature type="compositionally biased region" description="Basic and acidic residues" evidence="1">
    <location>
        <begin position="44"/>
        <end position="53"/>
    </location>
</feature>
<proteinExistence type="predicted"/>
<reference evidence="3" key="2">
    <citation type="submission" date="2015-01" db="EMBL/GenBank/DDBJ databases">
        <title>Evolutionary Origins and Diversification of the Mycorrhizal Mutualists.</title>
        <authorList>
            <consortium name="DOE Joint Genome Institute"/>
            <consortium name="Mycorrhizal Genomics Consortium"/>
            <person name="Kohler A."/>
            <person name="Kuo A."/>
            <person name="Nagy L.G."/>
            <person name="Floudas D."/>
            <person name="Copeland A."/>
            <person name="Barry K.W."/>
            <person name="Cichocki N."/>
            <person name="Veneault-Fourrey C."/>
            <person name="LaButti K."/>
            <person name="Lindquist E.A."/>
            <person name="Lipzen A."/>
            <person name="Lundell T."/>
            <person name="Morin E."/>
            <person name="Murat C."/>
            <person name="Riley R."/>
            <person name="Ohm R."/>
            <person name="Sun H."/>
            <person name="Tunlid A."/>
            <person name="Henrissat B."/>
            <person name="Grigoriev I.V."/>
            <person name="Hibbett D.S."/>
            <person name="Martin F."/>
        </authorList>
    </citation>
    <scope>NUCLEOTIDE SEQUENCE [LARGE SCALE GENOMIC DNA]</scope>
    <source>
        <strain evidence="3">Foug A</strain>
    </source>
</reference>
<reference evidence="2 3" key="1">
    <citation type="submission" date="2014-04" db="EMBL/GenBank/DDBJ databases">
        <authorList>
            <consortium name="DOE Joint Genome Institute"/>
            <person name="Kuo A."/>
            <person name="Kohler A."/>
            <person name="Nagy L.G."/>
            <person name="Floudas D."/>
            <person name="Copeland A."/>
            <person name="Barry K.W."/>
            <person name="Cichocki N."/>
            <person name="Veneault-Fourrey C."/>
            <person name="LaButti K."/>
            <person name="Lindquist E.A."/>
            <person name="Lipzen A."/>
            <person name="Lundell T."/>
            <person name="Morin E."/>
            <person name="Murat C."/>
            <person name="Sun H."/>
            <person name="Tunlid A."/>
            <person name="Henrissat B."/>
            <person name="Grigoriev I.V."/>
            <person name="Hibbett D.S."/>
            <person name="Martin F."/>
            <person name="Nordberg H.P."/>
            <person name="Cantor M.N."/>
            <person name="Hua S.X."/>
        </authorList>
    </citation>
    <scope>NUCLEOTIDE SEQUENCE [LARGE SCALE GENOMIC DNA]</scope>
    <source>
        <strain evidence="2 3">Foug A</strain>
    </source>
</reference>
<dbReference type="OrthoDB" id="3238347at2759"/>
<dbReference type="InParanoid" id="A0A0C3DRU3"/>
<dbReference type="Proteomes" id="UP000053989">
    <property type="component" value="Unassembled WGS sequence"/>
</dbReference>
<feature type="region of interest" description="Disordered" evidence="1">
    <location>
        <begin position="1"/>
        <end position="70"/>
    </location>
</feature>
<feature type="compositionally biased region" description="Basic residues" evidence="1">
    <location>
        <begin position="1"/>
        <end position="12"/>
    </location>
</feature>
<name>A0A0C3DRU3_9AGAM</name>
<organism evidence="2 3">
    <name type="scientific">Scleroderma citrinum Foug A</name>
    <dbReference type="NCBI Taxonomy" id="1036808"/>
    <lineage>
        <taxon>Eukaryota</taxon>
        <taxon>Fungi</taxon>
        <taxon>Dikarya</taxon>
        <taxon>Basidiomycota</taxon>
        <taxon>Agaricomycotina</taxon>
        <taxon>Agaricomycetes</taxon>
        <taxon>Agaricomycetidae</taxon>
        <taxon>Boletales</taxon>
        <taxon>Sclerodermatineae</taxon>
        <taxon>Sclerodermataceae</taxon>
        <taxon>Scleroderma</taxon>
    </lineage>
</organism>
<gene>
    <name evidence="2" type="ORF">SCLCIDRAFT_117548</name>
</gene>
<evidence type="ECO:0000313" key="3">
    <source>
        <dbReference type="Proteomes" id="UP000053989"/>
    </source>
</evidence>
<dbReference type="AlphaFoldDB" id="A0A0C3DRU3"/>
<sequence length="99" mass="10685">MGKSAKLHKRMTKTSSSQHHVPLPEHKPKPKSSAPTTTETAIESAKKRADLRSKVKSRGKSGSKGADGGYVLGQADYVTLMMGGRRRVAEEALKLPKDS</sequence>